<dbReference type="AlphaFoldDB" id="A0A4S8KY53"/>
<dbReference type="Proteomes" id="UP000297245">
    <property type="component" value="Unassembled WGS sequence"/>
</dbReference>
<proteinExistence type="predicted"/>
<gene>
    <name evidence="1" type="ORF">K435DRAFT_873851</name>
</gene>
<name>A0A4S8KY53_DENBC</name>
<evidence type="ECO:0000313" key="1">
    <source>
        <dbReference type="EMBL" id="THU80959.1"/>
    </source>
</evidence>
<protein>
    <submittedName>
        <fullName evidence="1">Uncharacterized protein</fullName>
    </submittedName>
</protein>
<dbReference type="EMBL" id="ML179855">
    <property type="protein sequence ID" value="THU80959.1"/>
    <property type="molecule type" value="Genomic_DNA"/>
</dbReference>
<reference evidence="1 2" key="1">
    <citation type="journal article" date="2019" name="Nat. Ecol. Evol.">
        <title>Megaphylogeny resolves global patterns of mushroom evolution.</title>
        <authorList>
            <person name="Varga T."/>
            <person name="Krizsan K."/>
            <person name="Foldi C."/>
            <person name="Dima B."/>
            <person name="Sanchez-Garcia M."/>
            <person name="Sanchez-Ramirez S."/>
            <person name="Szollosi G.J."/>
            <person name="Szarkandi J.G."/>
            <person name="Papp V."/>
            <person name="Albert L."/>
            <person name="Andreopoulos W."/>
            <person name="Angelini C."/>
            <person name="Antonin V."/>
            <person name="Barry K.W."/>
            <person name="Bougher N.L."/>
            <person name="Buchanan P."/>
            <person name="Buyck B."/>
            <person name="Bense V."/>
            <person name="Catcheside P."/>
            <person name="Chovatia M."/>
            <person name="Cooper J."/>
            <person name="Damon W."/>
            <person name="Desjardin D."/>
            <person name="Finy P."/>
            <person name="Geml J."/>
            <person name="Haridas S."/>
            <person name="Hughes K."/>
            <person name="Justo A."/>
            <person name="Karasinski D."/>
            <person name="Kautmanova I."/>
            <person name="Kiss B."/>
            <person name="Kocsube S."/>
            <person name="Kotiranta H."/>
            <person name="LaButti K.M."/>
            <person name="Lechner B.E."/>
            <person name="Liimatainen K."/>
            <person name="Lipzen A."/>
            <person name="Lukacs Z."/>
            <person name="Mihaltcheva S."/>
            <person name="Morgado L.N."/>
            <person name="Niskanen T."/>
            <person name="Noordeloos M.E."/>
            <person name="Ohm R.A."/>
            <person name="Ortiz-Santana B."/>
            <person name="Ovrebo C."/>
            <person name="Racz N."/>
            <person name="Riley R."/>
            <person name="Savchenko A."/>
            <person name="Shiryaev A."/>
            <person name="Soop K."/>
            <person name="Spirin V."/>
            <person name="Szebenyi C."/>
            <person name="Tomsovsky M."/>
            <person name="Tulloss R.E."/>
            <person name="Uehling J."/>
            <person name="Grigoriev I.V."/>
            <person name="Vagvolgyi C."/>
            <person name="Papp T."/>
            <person name="Martin F.M."/>
            <person name="Miettinen O."/>
            <person name="Hibbett D.S."/>
            <person name="Nagy L.G."/>
        </authorList>
    </citation>
    <scope>NUCLEOTIDE SEQUENCE [LARGE SCALE GENOMIC DNA]</scope>
    <source>
        <strain evidence="1 2">CBS 962.96</strain>
    </source>
</reference>
<keyword evidence="2" id="KW-1185">Reference proteome</keyword>
<organism evidence="1 2">
    <name type="scientific">Dendrothele bispora (strain CBS 962.96)</name>
    <dbReference type="NCBI Taxonomy" id="1314807"/>
    <lineage>
        <taxon>Eukaryota</taxon>
        <taxon>Fungi</taxon>
        <taxon>Dikarya</taxon>
        <taxon>Basidiomycota</taxon>
        <taxon>Agaricomycotina</taxon>
        <taxon>Agaricomycetes</taxon>
        <taxon>Agaricomycetidae</taxon>
        <taxon>Agaricales</taxon>
        <taxon>Agaricales incertae sedis</taxon>
        <taxon>Dendrothele</taxon>
    </lineage>
</organism>
<evidence type="ECO:0000313" key="2">
    <source>
        <dbReference type="Proteomes" id="UP000297245"/>
    </source>
</evidence>
<sequence>MEQALNLLVGKLTSSSPNWTISVTNPGETLHNSSSHLSWLHEGETLSHQCNDGILSTYSRNRDIASNSAKAMDIKMNIFCASSMHLPYITLGSNSAVTIYACTNADDTP</sequence>
<accession>A0A4S8KY53</accession>